<evidence type="ECO:0000313" key="6">
    <source>
        <dbReference type="Proteomes" id="UP001055025"/>
    </source>
</evidence>
<evidence type="ECO:0000256" key="4">
    <source>
        <dbReference type="ARBA" id="ARBA00022842"/>
    </source>
</evidence>
<dbReference type="SUPFAM" id="SSF56784">
    <property type="entry name" value="HAD-like"/>
    <property type="match status" value="1"/>
</dbReference>
<dbReference type="PANTHER" id="PTHR43344:SF13">
    <property type="entry name" value="PHOSPHATASE RV3661-RELATED"/>
    <property type="match status" value="1"/>
</dbReference>
<keyword evidence="4" id="KW-0460">Magnesium</keyword>
<dbReference type="RefSeq" id="WP_204407979.1">
    <property type="nucleotide sequence ID" value="NZ_BQKC01000001.1"/>
</dbReference>
<dbReference type="InterPro" id="IPR023214">
    <property type="entry name" value="HAD_sf"/>
</dbReference>
<evidence type="ECO:0000313" key="5">
    <source>
        <dbReference type="EMBL" id="GJM56038.1"/>
    </source>
</evidence>
<keyword evidence="2" id="KW-0479">Metal-binding</keyword>
<evidence type="ECO:0000256" key="3">
    <source>
        <dbReference type="ARBA" id="ARBA00022801"/>
    </source>
</evidence>
<dbReference type="GO" id="GO:0016787">
    <property type="term" value="F:hydrolase activity"/>
    <property type="evidence" value="ECO:0007669"/>
    <property type="project" value="UniProtKB-KW"/>
</dbReference>
<sequence length="239" mass="26343">MASVDDSGTSRRGEAVAPKARLAVFDYDGTIISAQSGTQFTKYLLLNGYISPLSALKVILWGARYTLHLPHDQAAVRGYLVNDLDRLTRAQILEIMGRFHDDVLTRFYRPAALEQVRACREDGCVCVLVSATFHGIAQAAARHIGMDAFLATRMAVNGEGHMTGAVDGEVVEGAGKCRAVTRWADGRFGPDNWVVEYAFGDHHSDEEMLSLARHPYAVDPGRSLRSVAKRRGWPVLLWE</sequence>
<proteinExistence type="inferred from homology"/>
<dbReference type="Gene3D" id="3.40.50.1000">
    <property type="entry name" value="HAD superfamily/HAD-like"/>
    <property type="match status" value="1"/>
</dbReference>
<dbReference type="InterPro" id="IPR006385">
    <property type="entry name" value="HAD_hydro_SerB1"/>
</dbReference>
<reference evidence="5" key="1">
    <citation type="journal article" date="2022" name="Int. J. Syst. Evol. Microbiol.">
        <title>Granulimonas faecalis gen. nov., sp. nov., and Leptogranulimonas caecicola gen. nov., sp. nov., novel lactate-producing Atopobiaceae bacteria isolated from mouse intestines, and an emended description of the family Atopobiaceae.</title>
        <authorList>
            <person name="Morinaga K."/>
            <person name="Kusada H."/>
            <person name="Sakamoto S."/>
            <person name="Murakami T."/>
            <person name="Toyoda A."/>
            <person name="Mori H."/>
            <person name="Meng X.Y."/>
            <person name="Takashino M."/>
            <person name="Murotomi K."/>
            <person name="Tamaki H."/>
        </authorList>
    </citation>
    <scope>NUCLEOTIDE SEQUENCE</scope>
    <source>
        <strain evidence="5">OPF53</strain>
    </source>
</reference>
<dbReference type="Gene3D" id="1.20.1440.100">
    <property type="entry name" value="SG protein - dephosphorylation function"/>
    <property type="match status" value="1"/>
</dbReference>
<dbReference type="GO" id="GO:0046872">
    <property type="term" value="F:metal ion binding"/>
    <property type="evidence" value="ECO:0007669"/>
    <property type="project" value="UniProtKB-KW"/>
</dbReference>
<name>A0AAV5B6A8_9ACTN</name>
<dbReference type="PANTHER" id="PTHR43344">
    <property type="entry name" value="PHOSPHOSERINE PHOSPHATASE"/>
    <property type="match status" value="1"/>
</dbReference>
<accession>A0AAV5B6A8</accession>
<dbReference type="Pfam" id="PF12710">
    <property type="entry name" value="HAD"/>
    <property type="match status" value="1"/>
</dbReference>
<dbReference type="EMBL" id="BQKC01000001">
    <property type="protein sequence ID" value="GJM56038.1"/>
    <property type="molecule type" value="Genomic_DNA"/>
</dbReference>
<keyword evidence="3" id="KW-0378">Hydrolase</keyword>
<dbReference type="NCBIfam" id="TIGR01490">
    <property type="entry name" value="HAD-SF-IB-hyp1"/>
    <property type="match status" value="1"/>
</dbReference>
<evidence type="ECO:0000256" key="2">
    <source>
        <dbReference type="ARBA" id="ARBA00022723"/>
    </source>
</evidence>
<dbReference type="InterPro" id="IPR050582">
    <property type="entry name" value="HAD-like_SerB"/>
</dbReference>
<dbReference type="AlphaFoldDB" id="A0AAV5B6A8"/>
<protein>
    <submittedName>
        <fullName evidence="5">Phosphatase</fullName>
    </submittedName>
</protein>
<evidence type="ECO:0000256" key="1">
    <source>
        <dbReference type="ARBA" id="ARBA00009184"/>
    </source>
</evidence>
<comment type="caution">
    <text evidence="5">The sequence shown here is derived from an EMBL/GenBank/DDBJ whole genome shotgun (WGS) entry which is preliminary data.</text>
</comment>
<comment type="similarity">
    <text evidence="1">Belongs to the HAD-like hydrolase superfamily. SerB family.</text>
</comment>
<dbReference type="NCBIfam" id="TIGR01488">
    <property type="entry name" value="HAD-SF-IB"/>
    <property type="match status" value="1"/>
</dbReference>
<keyword evidence="6" id="KW-1185">Reference proteome</keyword>
<dbReference type="Proteomes" id="UP001055025">
    <property type="component" value="Unassembled WGS sequence"/>
</dbReference>
<gene>
    <name evidence="5" type="ORF">ATOP_16930</name>
</gene>
<organism evidence="5 6">
    <name type="scientific">Granulimonas faecalis</name>
    <dbReference type="NCBI Taxonomy" id="2894155"/>
    <lineage>
        <taxon>Bacteria</taxon>
        <taxon>Bacillati</taxon>
        <taxon>Actinomycetota</taxon>
        <taxon>Coriobacteriia</taxon>
        <taxon>Coriobacteriales</taxon>
        <taxon>Kribbibacteriaceae</taxon>
        <taxon>Granulimonas</taxon>
    </lineage>
</organism>
<dbReference type="InterPro" id="IPR036412">
    <property type="entry name" value="HAD-like_sf"/>
</dbReference>